<dbReference type="KEGG" id="pfj:MYCFIDRAFT_195054"/>
<feature type="transmembrane region" description="Helical" evidence="1">
    <location>
        <begin position="90"/>
        <end position="109"/>
    </location>
</feature>
<keyword evidence="1" id="KW-0472">Membrane</keyword>
<gene>
    <name evidence="2" type="ORF">MYCFIDRAFT_195054</name>
</gene>
<feature type="transmembrane region" description="Helical" evidence="1">
    <location>
        <begin position="14"/>
        <end position="37"/>
    </location>
</feature>
<dbReference type="VEuPathDB" id="FungiDB:MYCFIDRAFT_195054"/>
<keyword evidence="1" id="KW-0812">Transmembrane</keyword>
<dbReference type="RefSeq" id="XP_007924467.1">
    <property type="nucleotide sequence ID" value="XM_007926276.1"/>
</dbReference>
<organism evidence="2 3">
    <name type="scientific">Pseudocercospora fijiensis (strain CIRAD86)</name>
    <name type="common">Black leaf streak disease fungus</name>
    <name type="synonym">Mycosphaerella fijiensis</name>
    <dbReference type="NCBI Taxonomy" id="383855"/>
    <lineage>
        <taxon>Eukaryota</taxon>
        <taxon>Fungi</taxon>
        <taxon>Dikarya</taxon>
        <taxon>Ascomycota</taxon>
        <taxon>Pezizomycotina</taxon>
        <taxon>Dothideomycetes</taxon>
        <taxon>Dothideomycetidae</taxon>
        <taxon>Mycosphaerellales</taxon>
        <taxon>Mycosphaerellaceae</taxon>
        <taxon>Pseudocercospora</taxon>
    </lineage>
</organism>
<dbReference type="GeneID" id="19335418"/>
<protein>
    <submittedName>
        <fullName evidence="2">Uncharacterized protein</fullName>
    </submittedName>
</protein>
<reference evidence="2 3" key="1">
    <citation type="journal article" date="2012" name="PLoS Pathog.">
        <title>Diverse lifestyles and strategies of plant pathogenesis encoded in the genomes of eighteen Dothideomycetes fungi.</title>
        <authorList>
            <person name="Ohm R.A."/>
            <person name="Feau N."/>
            <person name="Henrissat B."/>
            <person name="Schoch C.L."/>
            <person name="Horwitz B.A."/>
            <person name="Barry K.W."/>
            <person name="Condon B.J."/>
            <person name="Copeland A.C."/>
            <person name="Dhillon B."/>
            <person name="Glaser F."/>
            <person name="Hesse C.N."/>
            <person name="Kosti I."/>
            <person name="LaButti K."/>
            <person name="Lindquist E.A."/>
            <person name="Lucas S."/>
            <person name="Salamov A.A."/>
            <person name="Bradshaw R.E."/>
            <person name="Ciuffetti L."/>
            <person name="Hamelin R.C."/>
            <person name="Kema G.H.J."/>
            <person name="Lawrence C."/>
            <person name="Scott J.A."/>
            <person name="Spatafora J.W."/>
            <person name="Turgeon B.G."/>
            <person name="de Wit P.J.G.M."/>
            <person name="Zhong S."/>
            <person name="Goodwin S.B."/>
            <person name="Grigoriev I.V."/>
        </authorList>
    </citation>
    <scope>NUCLEOTIDE SEQUENCE [LARGE SCALE GENOMIC DNA]</scope>
    <source>
        <strain evidence="2 3">CIRAD86</strain>
    </source>
</reference>
<dbReference type="EMBL" id="KB446557">
    <property type="protein sequence ID" value="EME83834.1"/>
    <property type="molecule type" value="Genomic_DNA"/>
</dbReference>
<keyword evidence="3" id="KW-1185">Reference proteome</keyword>
<dbReference type="STRING" id="383855.M2ZY07"/>
<sequence length="274" mass="30687">MPILVLTLVTKKPVLITAFSHFLLLDTFVSAVCRLLILQFFAESFYDHNICSNNYDPTWSPQNFRHDIVTSVRYQKEYLWQFSHKKRCRVALGAVQVVLVTLVICLTAAQGSLAVTMRRYGKKFDQKRLNKVAVRLAEKPRQSPQPDPEKLDDVGRVQVTPNPDEACHFKMPTAVASTPTASTMPANDLSSMHASEATLNQSRDGDGAVENKYRLASLSEMSEDVDRYVTISRRSSGGRSIRPARASDQVQDRCQMLASSCSCLNKHFASTPFP</sequence>
<evidence type="ECO:0000313" key="3">
    <source>
        <dbReference type="Proteomes" id="UP000016932"/>
    </source>
</evidence>
<dbReference type="AlphaFoldDB" id="M2ZY07"/>
<dbReference type="Proteomes" id="UP000016932">
    <property type="component" value="Unassembled WGS sequence"/>
</dbReference>
<evidence type="ECO:0000313" key="2">
    <source>
        <dbReference type="EMBL" id="EME83834.1"/>
    </source>
</evidence>
<dbReference type="HOGENOM" id="CLU_1016075_0_0_1"/>
<dbReference type="eggNOG" id="ENOG502SWAH">
    <property type="taxonomic scope" value="Eukaryota"/>
</dbReference>
<dbReference type="OrthoDB" id="3875620at2759"/>
<accession>M2ZY07</accession>
<proteinExistence type="predicted"/>
<evidence type="ECO:0000256" key="1">
    <source>
        <dbReference type="SAM" id="Phobius"/>
    </source>
</evidence>
<keyword evidence="1" id="KW-1133">Transmembrane helix</keyword>
<name>M2ZY07_PSEFD</name>